<reference evidence="1" key="1">
    <citation type="submission" date="2019-08" db="EMBL/GenBank/DDBJ databases">
        <authorList>
            <person name="Kucharzyk K."/>
            <person name="Murdoch R.W."/>
            <person name="Higgins S."/>
            <person name="Loffler F."/>
        </authorList>
    </citation>
    <scope>NUCLEOTIDE SEQUENCE</scope>
</reference>
<protein>
    <recommendedName>
        <fullName evidence="2">HTH cro/C1-type domain-containing protein</fullName>
    </recommendedName>
</protein>
<evidence type="ECO:0000313" key="1">
    <source>
        <dbReference type="EMBL" id="MPN09540.1"/>
    </source>
</evidence>
<name>A0A645F6N4_9ZZZZ</name>
<gene>
    <name evidence="1" type="ORF">SDC9_156831</name>
</gene>
<organism evidence="1">
    <name type="scientific">bioreactor metagenome</name>
    <dbReference type="NCBI Taxonomy" id="1076179"/>
    <lineage>
        <taxon>unclassified sequences</taxon>
        <taxon>metagenomes</taxon>
        <taxon>ecological metagenomes</taxon>
    </lineage>
</organism>
<dbReference type="AlphaFoldDB" id="A0A645F6N4"/>
<dbReference type="EMBL" id="VSSQ01055656">
    <property type="protein sequence ID" value="MPN09540.1"/>
    <property type="molecule type" value="Genomic_DNA"/>
</dbReference>
<proteinExistence type="predicted"/>
<sequence>MKKQKQTPTEVNNELKQRVLRMRKLVTSEEISKAVGCSDDLVRRVLRDERTDYYNIWKTADEMIQGKIRVA</sequence>
<accession>A0A645F6N4</accession>
<evidence type="ECO:0008006" key="2">
    <source>
        <dbReference type="Google" id="ProtNLM"/>
    </source>
</evidence>
<comment type="caution">
    <text evidence="1">The sequence shown here is derived from an EMBL/GenBank/DDBJ whole genome shotgun (WGS) entry which is preliminary data.</text>
</comment>